<dbReference type="InterPro" id="IPR017853">
    <property type="entry name" value="GH"/>
</dbReference>
<dbReference type="InterPro" id="IPR015883">
    <property type="entry name" value="Glyco_hydro_20_cat"/>
</dbReference>
<evidence type="ECO:0000256" key="7">
    <source>
        <dbReference type="ARBA" id="ARBA00023295"/>
    </source>
</evidence>
<dbReference type="Proteomes" id="UP000265520">
    <property type="component" value="Unassembled WGS sequence"/>
</dbReference>
<dbReference type="InterPro" id="IPR029018">
    <property type="entry name" value="Hex-like_dom2"/>
</dbReference>
<name>A0A392PIQ5_9FABA</name>
<dbReference type="EMBL" id="LXQA010082152">
    <property type="protein sequence ID" value="MCI11948.1"/>
    <property type="molecule type" value="Genomic_DNA"/>
</dbReference>
<dbReference type="GO" id="GO:0005975">
    <property type="term" value="P:carbohydrate metabolic process"/>
    <property type="evidence" value="ECO:0007669"/>
    <property type="project" value="InterPro"/>
</dbReference>
<dbReference type="PANTHER" id="PTHR22600">
    <property type="entry name" value="BETA-HEXOSAMINIDASE"/>
    <property type="match status" value="1"/>
</dbReference>
<evidence type="ECO:0000313" key="10">
    <source>
        <dbReference type="EMBL" id="MCI11948.1"/>
    </source>
</evidence>
<dbReference type="PANTHER" id="PTHR22600:SF26">
    <property type="entry name" value="BETA-N-ACETYLHEXOSAMINIDASE"/>
    <property type="match status" value="1"/>
</dbReference>
<keyword evidence="11" id="KW-1185">Reference proteome</keyword>
<dbReference type="EC" id="3.2.1.52" evidence="3"/>
<dbReference type="GO" id="GO:0030203">
    <property type="term" value="P:glycosaminoglycan metabolic process"/>
    <property type="evidence" value="ECO:0007669"/>
    <property type="project" value="TreeGrafter"/>
</dbReference>
<keyword evidence="7" id="KW-0326">Glycosidase</keyword>
<proteinExistence type="inferred from homology"/>
<comment type="caution">
    <text evidence="10">The sequence shown here is derived from an EMBL/GenBank/DDBJ whole genome shotgun (WGS) entry which is preliminary data.</text>
</comment>
<feature type="domain" description="Glycoside hydrolase family 20 catalytic" evidence="8">
    <location>
        <begin position="53"/>
        <end position="146"/>
    </location>
</feature>
<evidence type="ECO:0000256" key="1">
    <source>
        <dbReference type="ARBA" id="ARBA00001231"/>
    </source>
</evidence>
<evidence type="ECO:0000259" key="9">
    <source>
        <dbReference type="Pfam" id="PF14845"/>
    </source>
</evidence>
<dbReference type="Pfam" id="PF00728">
    <property type="entry name" value="Glyco_hydro_20"/>
    <property type="match status" value="1"/>
</dbReference>
<dbReference type="AlphaFoldDB" id="A0A392PIQ5"/>
<accession>A0A392PIQ5</accession>
<comment type="catalytic activity">
    <reaction evidence="1">
        <text>Hydrolysis of terminal non-reducing N-acetyl-D-hexosamine residues in N-acetyl-beta-D-hexosaminides.</text>
        <dbReference type="EC" id="3.2.1.52"/>
    </reaction>
</comment>
<organism evidence="10 11">
    <name type="scientific">Trifolium medium</name>
    <dbReference type="NCBI Taxonomy" id="97028"/>
    <lineage>
        <taxon>Eukaryota</taxon>
        <taxon>Viridiplantae</taxon>
        <taxon>Streptophyta</taxon>
        <taxon>Embryophyta</taxon>
        <taxon>Tracheophyta</taxon>
        <taxon>Spermatophyta</taxon>
        <taxon>Magnoliopsida</taxon>
        <taxon>eudicotyledons</taxon>
        <taxon>Gunneridae</taxon>
        <taxon>Pentapetalae</taxon>
        <taxon>rosids</taxon>
        <taxon>fabids</taxon>
        <taxon>Fabales</taxon>
        <taxon>Fabaceae</taxon>
        <taxon>Papilionoideae</taxon>
        <taxon>50 kb inversion clade</taxon>
        <taxon>NPAAA clade</taxon>
        <taxon>Hologalegina</taxon>
        <taxon>IRL clade</taxon>
        <taxon>Trifolieae</taxon>
        <taxon>Trifolium</taxon>
    </lineage>
</organism>
<feature type="domain" description="Beta-hexosaminidase eukaryotic type N-terminal" evidence="9">
    <location>
        <begin position="1"/>
        <end position="33"/>
    </location>
</feature>
<comment type="similarity">
    <text evidence="2">Belongs to the glycosyl hydrolase 20 family.</text>
</comment>
<evidence type="ECO:0000313" key="11">
    <source>
        <dbReference type="Proteomes" id="UP000265520"/>
    </source>
</evidence>
<evidence type="ECO:0000259" key="8">
    <source>
        <dbReference type="Pfam" id="PF00728"/>
    </source>
</evidence>
<dbReference type="Gene3D" id="3.20.20.80">
    <property type="entry name" value="Glycosidases"/>
    <property type="match status" value="1"/>
</dbReference>
<dbReference type="InterPro" id="IPR025705">
    <property type="entry name" value="Beta_hexosaminidase_sua/sub"/>
</dbReference>
<reference evidence="10 11" key="1">
    <citation type="journal article" date="2018" name="Front. Plant Sci.">
        <title>Red Clover (Trifolium pratense) and Zigzag Clover (T. medium) - A Picture of Genomic Similarities and Differences.</title>
        <authorList>
            <person name="Dluhosova J."/>
            <person name="Istvanek J."/>
            <person name="Nedelnik J."/>
            <person name="Repkova J."/>
        </authorList>
    </citation>
    <scope>NUCLEOTIDE SEQUENCE [LARGE SCALE GENOMIC DNA]</scope>
    <source>
        <strain evidence="11">cv. 10/8</strain>
        <tissue evidence="10">Leaf</tissue>
    </source>
</reference>
<dbReference type="PRINTS" id="PR00738">
    <property type="entry name" value="GLHYDRLASE20"/>
</dbReference>
<dbReference type="SUPFAM" id="SSF55545">
    <property type="entry name" value="beta-N-acetylhexosaminidase-like domain"/>
    <property type="match status" value="1"/>
</dbReference>
<protein>
    <recommendedName>
        <fullName evidence="3">beta-N-acetylhexosaminidase</fullName>
        <ecNumber evidence="3">3.2.1.52</ecNumber>
    </recommendedName>
</protein>
<evidence type="ECO:0000256" key="6">
    <source>
        <dbReference type="ARBA" id="ARBA00023180"/>
    </source>
</evidence>
<dbReference type="Gene3D" id="3.30.379.10">
    <property type="entry name" value="Chitobiase/beta-hexosaminidase domain 2-like"/>
    <property type="match status" value="1"/>
</dbReference>
<dbReference type="GO" id="GO:0016020">
    <property type="term" value="C:membrane"/>
    <property type="evidence" value="ECO:0007669"/>
    <property type="project" value="TreeGrafter"/>
</dbReference>
<evidence type="ECO:0000256" key="2">
    <source>
        <dbReference type="ARBA" id="ARBA00006285"/>
    </source>
</evidence>
<keyword evidence="4" id="KW-0732">Signal</keyword>
<dbReference type="Pfam" id="PF14845">
    <property type="entry name" value="Glycohydro_20b2"/>
    <property type="match status" value="1"/>
</dbReference>
<keyword evidence="6" id="KW-0325">Glycoprotein</keyword>
<dbReference type="InterPro" id="IPR029019">
    <property type="entry name" value="HEX_eukaryotic_N"/>
</dbReference>
<feature type="non-terminal residue" evidence="10">
    <location>
        <position position="1"/>
    </location>
</feature>
<evidence type="ECO:0000256" key="3">
    <source>
        <dbReference type="ARBA" id="ARBA00012663"/>
    </source>
</evidence>
<keyword evidence="5" id="KW-0378">Hydrolase</keyword>
<dbReference type="SUPFAM" id="SSF51445">
    <property type="entry name" value="(Trans)glycosidases"/>
    <property type="match status" value="1"/>
</dbReference>
<evidence type="ECO:0000256" key="5">
    <source>
        <dbReference type="ARBA" id="ARBA00022801"/>
    </source>
</evidence>
<evidence type="ECO:0000256" key="4">
    <source>
        <dbReference type="ARBA" id="ARBA00022729"/>
    </source>
</evidence>
<dbReference type="GO" id="GO:0004563">
    <property type="term" value="F:beta-N-acetylhexosaminidase activity"/>
    <property type="evidence" value="ECO:0007669"/>
    <property type="project" value="UniProtKB-EC"/>
</dbReference>
<sequence length="146" mass="16294">DESYTLTVTTPNATLTAVTAFGVIRGLETFSQLAWGNPTRVAVEVRVNDAPLYGHRGIMLDTSRNYYPVKDLLRTIEAMSMNKLNVFHWHITDSHSFPLVVPSEPLLAEKGAYDVNMVYTVDDVKRIVEFGLDRGVRVLPEIDSPG</sequence>